<dbReference type="InterPro" id="IPR050825">
    <property type="entry name" value="RBM42_RBP45_47-like"/>
</dbReference>
<proteinExistence type="predicted"/>
<protein>
    <recommendedName>
        <fullName evidence="4">RRM domain-containing protein</fullName>
    </recommendedName>
</protein>
<sequence>MSKSMLYDSTRPPSLIEANQFTVFVGDLAPEVTEADLQTLFTEKYVVLSVKIITDGQGQSKGFGFVTFTSAQDRDSAIREMNGKQLKSKIIRVTRSVGGVARSSSRIVCHSRSTDENTCVFVGGLDESVTPEILRHHFALLGDIAYIRIPPGRGCGFVGYIHHKDAVAAISTLQGLKINGYKVRLAWGSMRNSKTSAQQSPQSHTTLLGTGTAFSTRSGTIQPIITHVKKEHKTPYGTLTHEFSFSALPNPEVPWELKQRTRSLPTYDDTFPQCHDDDYLVYNENESKEEGIVPQRLINRRFTFYNQHQPLSAYVAQLRARYASYNHAISVTRIMPPPKKARLDLFSLHSKRTIFPGRITPDEAYSDDLHLAKWNERHIFSAINGLEDILLPPPPLVQPGDAISHTPMATYLRTLASGFSKTVPAFSLPSE</sequence>
<dbReference type="EMBL" id="HBIJ01017086">
    <property type="protein sequence ID" value="CAE0370602.1"/>
    <property type="molecule type" value="Transcribed_RNA"/>
</dbReference>
<accession>A0A7S3K2I5</accession>
<dbReference type="PANTHER" id="PTHR47640">
    <property type="entry name" value="TRNA SELENOCYSTEINE 1-ASSOCIATED PROTEIN 1-RELATED-RELATED"/>
    <property type="match status" value="1"/>
</dbReference>
<dbReference type="InterPro" id="IPR000504">
    <property type="entry name" value="RRM_dom"/>
</dbReference>
<dbReference type="GO" id="GO:0003729">
    <property type="term" value="F:mRNA binding"/>
    <property type="evidence" value="ECO:0007669"/>
    <property type="project" value="InterPro"/>
</dbReference>
<dbReference type="Pfam" id="PF00076">
    <property type="entry name" value="RRM_1"/>
    <property type="match status" value="2"/>
</dbReference>
<evidence type="ECO:0000259" key="4">
    <source>
        <dbReference type="PROSITE" id="PS50102"/>
    </source>
</evidence>
<feature type="domain" description="RRM" evidence="4">
    <location>
        <begin position="21"/>
        <end position="98"/>
    </location>
</feature>
<gene>
    <name evidence="5" type="ORF">ALAG00032_LOCUS11381</name>
</gene>
<feature type="domain" description="RRM" evidence="4">
    <location>
        <begin position="118"/>
        <end position="190"/>
    </location>
</feature>
<dbReference type="SUPFAM" id="SSF54928">
    <property type="entry name" value="RNA-binding domain, RBD"/>
    <property type="match status" value="2"/>
</dbReference>
<dbReference type="PROSITE" id="PS50102">
    <property type="entry name" value="RRM"/>
    <property type="match status" value="2"/>
</dbReference>
<evidence type="ECO:0000256" key="2">
    <source>
        <dbReference type="PROSITE-ProRule" id="PRU00176"/>
    </source>
</evidence>
<evidence type="ECO:0000256" key="3">
    <source>
        <dbReference type="SAM" id="MobiDB-lite"/>
    </source>
</evidence>
<dbReference type="InterPro" id="IPR012677">
    <property type="entry name" value="Nucleotide-bd_a/b_plait_sf"/>
</dbReference>
<name>A0A7S3K2I5_9STRA</name>
<feature type="region of interest" description="Disordered" evidence="3">
    <location>
        <begin position="194"/>
        <end position="213"/>
    </location>
</feature>
<dbReference type="InterPro" id="IPR035979">
    <property type="entry name" value="RBD_domain_sf"/>
</dbReference>
<evidence type="ECO:0000256" key="1">
    <source>
        <dbReference type="ARBA" id="ARBA00022884"/>
    </source>
</evidence>
<dbReference type="Gene3D" id="3.30.70.330">
    <property type="match status" value="2"/>
</dbReference>
<keyword evidence="1 2" id="KW-0694">RNA-binding</keyword>
<dbReference type="AlphaFoldDB" id="A0A7S3K2I5"/>
<dbReference type="SMART" id="SM00360">
    <property type="entry name" value="RRM"/>
    <property type="match status" value="2"/>
</dbReference>
<evidence type="ECO:0000313" key="5">
    <source>
        <dbReference type="EMBL" id="CAE0370602.1"/>
    </source>
</evidence>
<reference evidence="5" key="1">
    <citation type="submission" date="2021-01" db="EMBL/GenBank/DDBJ databases">
        <authorList>
            <person name="Corre E."/>
            <person name="Pelletier E."/>
            <person name="Niang G."/>
            <person name="Scheremetjew M."/>
            <person name="Finn R."/>
            <person name="Kale V."/>
            <person name="Holt S."/>
            <person name="Cochrane G."/>
            <person name="Meng A."/>
            <person name="Brown T."/>
            <person name="Cohen L."/>
        </authorList>
    </citation>
    <scope>NUCLEOTIDE SEQUENCE</scope>
    <source>
        <strain evidence="5">CCMP1510</strain>
    </source>
</reference>
<dbReference type="GO" id="GO:0005829">
    <property type="term" value="C:cytosol"/>
    <property type="evidence" value="ECO:0007669"/>
    <property type="project" value="TreeGrafter"/>
</dbReference>
<organism evidence="5">
    <name type="scientific">Aureoumbra lagunensis</name>
    <dbReference type="NCBI Taxonomy" id="44058"/>
    <lineage>
        <taxon>Eukaryota</taxon>
        <taxon>Sar</taxon>
        <taxon>Stramenopiles</taxon>
        <taxon>Ochrophyta</taxon>
        <taxon>Pelagophyceae</taxon>
        <taxon>Pelagomonadales</taxon>
        <taxon>Aureoumbra</taxon>
    </lineage>
</organism>